<dbReference type="InterPro" id="IPR036909">
    <property type="entry name" value="Cyt_c-like_dom_sf"/>
</dbReference>
<evidence type="ECO:0000259" key="9">
    <source>
        <dbReference type="PROSITE" id="PS51007"/>
    </source>
</evidence>
<name>A0ABT5EBD8_9BACT</name>
<comment type="caution">
    <text evidence="10">The sequence shown here is derived from an EMBL/GenBank/DDBJ whole genome shotgun (WGS) entry which is preliminary data.</text>
</comment>
<sequence length="865" mass="94875">MHNRLCEWFATLAGMGIGLGVLSAAGCDYEFIWGGDSDPGVVPPPSGVEEEKHDIPGSLALEKLPPLFDRITGKDIEPDLIVDNDAAIALGKALFWDMQSGSDGQACASCHFSAGADNRSRNQLSPGLLGGNGKFDKTRTGGKGPNLQLVAADYPFHVLKDPEDRNSKVLFDSDDVTSSQGVRRADFIAVKPGFINDKCETVPDPPFQVDGINVRRVEPRNAPTVINAAFNFRNFWDGRANRWFNGVDPFGRRNKDAFILEVKGNKPVKRKLEIVNGSLASQATGPVVSPFEASCQGRTLTDVGRKLVRAPTIPLGFQKVLPDDSVLGPLAAPNKGLETTYAKMIEAAFAAKLWKSDLYFDADKNVLADPNKVPADQRFTLMETNFSLFWGLAIQAYERTLVSANTPFDRFRDGRDKNALGKHQLAGLDIFLNQGKCVNCHKTAMFTSASTLHLIDEFEEEGLVERMLMTEEDQNYGVRTDPPFKVRPFTLWKKGKGERTLSLDVEATPTAKGDKIVPGAAIGQIVLSKVDDDDSCVYDPESMTFGVDDSPSRDIRIDAERKSGSGCPSKLRIFLRDDFKVEGEFLDFVLVQDGGGELEFVGYGPSSLLDLREPALYDNGFYNIGVRPTAEDIGVGGEDPFGNPLSFTEQYVQMLLGKDVRDPFEVDPCTFDVPWSVVVDGPLFPGGFRDKTKCDGKLKTATGEPKDNKANERFIKNLRTAVNGAFKVPTLRNSQLTAPYMHNGGMSTLEQVVEFYNRGGDFHRNRELDPDITRLELNAQQRADLVLFLQSLTDPDVVFQRAPFDHPQLFVPNGLDKVVDVAPADGRADDDPIKDGLEIPAVGAGGSNKPIRTFLNLEGNDLPKP</sequence>
<feature type="domain" description="Cytochrome c" evidence="9">
    <location>
        <begin position="86"/>
        <end position="192"/>
    </location>
</feature>
<proteinExistence type="predicted"/>
<reference evidence="10 11" key="1">
    <citation type="submission" date="2022-11" db="EMBL/GenBank/DDBJ databases">
        <title>Minimal conservation of predation-associated metabolite biosynthetic gene clusters underscores biosynthetic potential of Myxococcota including descriptions for ten novel species: Archangium lansinium sp. nov., Myxococcus landrumus sp. nov., Nannocystis bai.</title>
        <authorList>
            <person name="Ahearne A."/>
            <person name="Stevens C."/>
            <person name="Dowd S."/>
        </authorList>
    </citation>
    <scope>NUCLEOTIDE SEQUENCE [LARGE SCALE GENOMIC DNA]</scope>
    <source>
        <strain evidence="10 11">BB15-2</strain>
    </source>
</reference>
<protein>
    <submittedName>
        <fullName evidence="10">Cytochrome c peroxidase</fullName>
    </submittedName>
</protein>
<dbReference type="PANTHER" id="PTHR30600">
    <property type="entry name" value="CYTOCHROME C PEROXIDASE-RELATED"/>
    <property type="match status" value="1"/>
</dbReference>
<keyword evidence="2 7" id="KW-0349">Heme</keyword>
<feature type="region of interest" description="Disordered" evidence="8">
    <location>
        <begin position="123"/>
        <end position="142"/>
    </location>
</feature>
<dbReference type="EMBL" id="JAQNDL010000004">
    <property type="protein sequence ID" value="MDC0722743.1"/>
    <property type="molecule type" value="Genomic_DNA"/>
</dbReference>
<evidence type="ECO:0000256" key="6">
    <source>
        <dbReference type="ARBA" id="ARBA00023004"/>
    </source>
</evidence>
<evidence type="ECO:0000313" key="10">
    <source>
        <dbReference type="EMBL" id="MDC0722743.1"/>
    </source>
</evidence>
<comment type="subcellular location">
    <subcellularLocation>
        <location evidence="1">Cell envelope</location>
    </subcellularLocation>
</comment>
<keyword evidence="6 7" id="KW-0408">Iron</keyword>
<keyword evidence="5" id="KW-0560">Oxidoreductase</keyword>
<dbReference type="InterPro" id="IPR004852">
    <property type="entry name" value="Di-haem_cyt_c_peroxidsae"/>
</dbReference>
<dbReference type="PANTHER" id="PTHR30600:SF10">
    <property type="entry name" value="BLL6722 PROTEIN"/>
    <property type="match status" value="1"/>
</dbReference>
<keyword evidence="11" id="KW-1185">Reference proteome</keyword>
<evidence type="ECO:0000256" key="3">
    <source>
        <dbReference type="ARBA" id="ARBA00022723"/>
    </source>
</evidence>
<organism evidence="10 11">
    <name type="scientific">Nannocystis bainbridge</name>
    <dbReference type="NCBI Taxonomy" id="2995303"/>
    <lineage>
        <taxon>Bacteria</taxon>
        <taxon>Pseudomonadati</taxon>
        <taxon>Myxococcota</taxon>
        <taxon>Polyangia</taxon>
        <taxon>Nannocystales</taxon>
        <taxon>Nannocystaceae</taxon>
        <taxon>Nannocystis</taxon>
    </lineage>
</organism>
<evidence type="ECO:0000256" key="4">
    <source>
        <dbReference type="ARBA" id="ARBA00022729"/>
    </source>
</evidence>
<evidence type="ECO:0000256" key="8">
    <source>
        <dbReference type="SAM" id="MobiDB-lite"/>
    </source>
</evidence>
<dbReference type="Proteomes" id="UP001221686">
    <property type="component" value="Unassembled WGS sequence"/>
</dbReference>
<evidence type="ECO:0000313" key="11">
    <source>
        <dbReference type="Proteomes" id="UP001221686"/>
    </source>
</evidence>
<keyword evidence="4" id="KW-0732">Signal</keyword>
<evidence type="ECO:0000256" key="5">
    <source>
        <dbReference type="ARBA" id="ARBA00023002"/>
    </source>
</evidence>
<evidence type="ECO:0000256" key="7">
    <source>
        <dbReference type="PROSITE-ProRule" id="PRU00433"/>
    </source>
</evidence>
<dbReference type="SUPFAM" id="SSF46626">
    <property type="entry name" value="Cytochrome c"/>
    <property type="match status" value="2"/>
</dbReference>
<dbReference type="InterPro" id="IPR009056">
    <property type="entry name" value="Cyt_c-like_dom"/>
</dbReference>
<gene>
    <name evidence="10" type="ORF">POL25_37990</name>
</gene>
<dbReference type="Gene3D" id="1.10.760.10">
    <property type="entry name" value="Cytochrome c-like domain"/>
    <property type="match status" value="2"/>
</dbReference>
<dbReference type="GO" id="GO:0004601">
    <property type="term" value="F:peroxidase activity"/>
    <property type="evidence" value="ECO:0007669"/>
    <property type="project" value="UniProtKB-KW"/>
</dbReference>
<keyword evidence="10" id="KW-0575">Peroxidase</keyword>
<dbReference type="InterPro" id="IPR051395">
    <property type="entry name" value="Cytochrome_c_Peroxidase/MauG"/>
</dbReference>
<dbReference type="RefSeq" id="WP_272091282.1">
    <property type="nucleotide sequence ID" value="NZ_JAQNDL010000004.1"/>
</dbReference>
<dbReference type="PROSITE" id="PS51007">
    <property type="entry name" value="CYTC"/>
    <property type="match status" value="1"/>
</dbReference>
<evidence type="ECO:0000256" key="2">
    <source>
        <dbReference type="ARBA" id="ARBA00022617"/>
    </source>
</evidence>
<accession>A0ABT5EBD8</accession>
<dbReference type="Pfam" id="PF03150">
    <property type="entry name" value="CCP_MauG"/>
    <property type="match status" value="1"/>
</dbReference>
<dbReference type="PROSITE" id="PS51257">
    <property type="entry name" value="PROKAR_LIPOPROTEIN"/>
    <property type="match status" value="1"/>
</dbReference>
<keyword evidence="3 7" id="KW-0479">Metal-binding</keyword>
<evidence type="ECO:0000256" key="1">
    <source>
        <dbReference type="ARBA" id="ARBA00004196"/>
    </source>
</evidence>